<dbReference type="AlphaFoldDB" id="A0A9W9TNA6"/>
<feature type="compositionally biased region" description="Low complexity" evidence="1">
    <location>
        <begin position="58"/>
        <end position="96"/>
    </location>
</feature>
<reference evidence="2" key="1">
    <citation type="submission" date="2022-11" db="EMBL/GenBank/DDBJ databases">
        <authorList>
            <person name="Petersen C."/>
        </authorList>
    </citation>
    <scope>NUCLEOTIDE SEQUENCE</scope>
    <source>
        <strain evidence="2">IBT 19713</strain>
    </source>
</reference>
<feature type="compositionally biased region" description="Low complexity" evidence="1">
    <location>
        <begin position="25"/>
        <end position="40"/>
    </location>
</feature>
<dbReference type="GeneID" id="83202376"/>
<evidence type="ECO:0000256" key="1">
    <source>
        <dbReference type="SAM" id="MobiDB-lite"/>
    </source>
</evidence>
<dbReference type="OrthoDB" id="5337545at2759"/>
<dbReference type="EMBL" id="JAPQKS010000004">
    <property type="protein sequence ID" value="KAJ5232821.1"/>
    <property type="molecule type" value="Genomic_DNA"/>
</dbReference>
<proteinExistence type="predicted"/>
<evidence type="ECO:0000313" key="3">
    <source>
        <dbReference type="Proteomes" id="UP001150941"/>
    </source>
</evidence>
<keyword evidence="3" id="KW-1185">Reference proteome</keyword>
<gene>
    <name evidence="2" type="ORF">N7468_005777</name>
</gene>
<dbReference type="Proteomes" id="UP001150941">
    <property type="component" value="Unassembled WGS sequence"/>
</dbReference>
<feature type="region of interest" description="Disordered" evidence="1">
    <location>
        <begin position="1"/>
        <end position="159"/>
    </location>
</feature>
<sequence>MSNNPKNPRGTPDQATQSNRDDSGAPAAPSSNAAPATNNDTPPPSLASRVQRSAAGLARSAFQGASAGAAQTIAGATDSKAGAPSASRPAAGSASRDILSPGARKGSGIEIPGMTEDEFQRAGSIPDVGATQSYEEPGARSHGAEGLQEVQAGSWKGKQRAYDPVQVYSSAWERARTETEGSGMQVPVTDGEAVASLLADPSFDPSFEADAEADGLDLDLAAAPPPLTREEIDMLESFRRELQKEDGSRMQGSEPGQQLSAHSLVPDIDTFLQQNDPVGYAQTSSAGATTLRDNVLANLPGAEDWVGVHERYHDEVWGVPSAGFGSGEGGVR</sequence>
<comment type="caution">
    <text evidence="2">The sequence shown here is derived from an EMBL/GenBank/DDBJ whole genome shotgun (WGS) entry which is preliminary data.</text>
</comment>
<reference evidence="2" key="2">
    <citation type="journal article" date="2023" name="IMA Fungus">
        <title>Comparative genomic study of the Penicillium genus elucidates a diverse pangenome and 15 lateral gene transfer events.</title>
        <authorList>
            <person name="Petersen C."/>
            <person name="Sorensen T."/>
            <person name="Nielsen M.R."/>
            <person name="Sondergaard T.E."/>
            <person name="Sorensen J.L."/>
            <person name="Fitzpatrick D.A."/>
            <person name="Frisvad J.C."/>
            <person name="Nielsen K.L."/>
        </authorList>
    </citation>
    <scope>NUCLEOTIDE SEQUENCE</scope>
    <source>
        <strain evidence="2">IBT 19713</strain>
    </source>
</reference>
<dbReference type="RefSeq" id="XP_058330813.1">
    <property type="nucleotide sequence ID" value="XM_058475073.1"/>
</dbReference>
<evidence type="ECO:0000313" key="2">
    <source>
        <dbReference type="EMBL" id="KAJ5232821.1"/>
    </source>
</evidence>
<organism evidence="2 3">
    <name type="scientific">Penicillium chermesinum</name>
    <dbReference type="NCBI Taxonomy" id="63820"/>
    <lineage>
        <taxon>Eukaryota</taxon>
        <taxon>Fungi</taxon>
        <taxon>Dikarya</taxon>
        <taxon>Ascomycota</taxon>
        <taxon>Pezizomycotina</taxon>
        <taxon>Eurotiomycetes</taxon>
        <taxon>Eurotiomycetidae</taxon>
        <taxon>Eurotiales</taxon>
        <taxon>Aspergillaceae</taxon>
        <taxon>Penicillium</taxon>
    </lineage>
</organism>
<protein>
    <submittedName>
        <fullName evidence="2">Uncharacterized protein</fullName>
    </submittedName>
</protein>
<name>A0A9W9TNA6_9EURO</name>
<accession>A0A9W9TNA6</accession>